<dbReference type="CDD" id="cd14686">
    <property type="entry name" value="bZIP"/>
    <property type="match status" value="1"/>
</dbReference>
<keyword evidence="2" id="KW-0238">DNA-binding</keyword>
<proteinExistence type="predicted"/>
<dbReference type="EMBL" id="CAWUHC010000014">
    <property type="protein sequence ID" value="CAK7215100.1"/>
    <property type="molecule type" value="Genomic_DNA"/>
</dbReference>
<dbReference type="PANTHER" id="PTHR47424">
    <property type="entry name" value="REGULATORY PROTEIN GAL4"/>
    <property type="match status" value="1"/>
</dbReference>
<dbReference type="CDD" id="cd12148">
    <property type="entry name" value="fungal_TF_MHR"/>
    <property type="match status" value="1"/>
</dbReference>
<feature type="domain" description="Xylanolytic transcriptional activator regulatory" evidence="7">
    <location>
        <begin position="217"/>
        <end position="362"/>
    </location>
</feature>
<reference evidence="8 9" key="1">
    <citation type="submission" date="2024-01" db="EMBL/GenBank/DDBJ databases">
        <authorList>
            <person name="Allen C."/>
            <person name="Tagirdzhanova G."/>
        </authorList>
    </citation>
    <scope>NUCLEOTIDE SEQUENCE [LARGE SCALE GENOMIC DNA]</scope>
</reference>
<evidence type="ECO:0000256" key="5">
    <source>
        <dbReference type="SAM" id="Coils"/>
    </source>
</evidence>
<organism evidence="8 9">
    <name type="scientific">Sporothrix bragantina</name>
    <dbReference type="NCBI Taxonomy" id="671064"/>
    <lineage>
        <taxon>Eukaryota</taxon>
        <taxon>Fungi</taxon>
        <taxon>Dikarya</taxon>
        <taxon>Ascomycota</taxon>
        <taxon>Pezizomycotina</taxon>
        <taxon>Sordariomycetes</taxon>
        <taxon>Sordariomycetidae</taxon>
        <taxon>Ophiostomatales</taxon>
        <taxon>Ophiostomataceae</taxon>
        <taxon>Sporothrix</taxon>
    </lineage>
</organism>
<keyword evidence="4" id="KW-0539">Nucleus</keyword>
<gene>
    <name evidence="8" type="ORF">SBRCBS47491_002367</name>
</gene>
<comment type="caution">
    <text evidence="8">The sequence shown here is derived from an EMBL/GenBank/DDBJ whole genome shotgun (WGS) entry which is preliminary data.</text>
</comment>
<feature type="coiled-coil region" evidence="5">
    <location>
        <begin position="47"/>
        <end position="74"/>
    </location>
</feature>
<accession>A0ABP0B6H5</accession>
<dbReference type="InterPro" id="IPR051127">
    <property type="entry name" value="Fungal_SecMet_Regulators"/>
</dbReference>
<keyword evidence="3" id="KW-0804">Transcription</keyword>
<keyword evidence="9" id="KW-1185">Reference proteome</keyword>
<evidence type="ECO:0000256" key="2">
    <source>
        <dbReference type="ARBA" id="ARBA00023125"/>
    </source>
</evidence>
<evidence type="ECO:0000256" key="6">
    <source>
        <dbReference type="SAM" id="Phobius"/>
    </source>
</evidence>
<protein>
    <recommendedName>
        <fullName evidence="7">Xylanolytic transcriptional activator regulatory domain-containing protein</fullName>
    </recommendedName>
</protein>
<evidence type="ECO:0000259" key="7">
    <source>
        <dbReference type="Pfam" id="PF04082"/>
    </source>
</evidence>
<evidence type="ECO:0000256" key="3">
    <source>
        <dbReference type="ARBA" id="ARBA00023163"/>
    </source>
</evidence>
<dbReference type="Pfam" id="PF04082">
    <property type="entry name" value="Fungal_trans"/>
    <property type="match status" value="1"/>
</dbReference>
<keyword evidence="6" id="KW-1133">Transmembrane helix</keyword>
<keyword evidence="5" id="KW-0175">Coiled coil</keyword>
<keyword evidence="6" id="KW-0472">Membrane</keyword>
<evidence type="ECO:0000313" key="8">
    <source>
        <dbReference type="EMBL" id="CAK7215100.1"/>
    </source>
</evidence>
<keyword evidence="1" id="KW-0805">Transcription regulation</keyword>
<feature type="transmembrane region" description="Helical" evidence="6">
    <location>
        <begin position="512"/>
        <end position="533"/>
    </location>
</feature>
<name>A0ABP0B6H5_9PEZI</name>
<evidence type="ECO:0000256" key="1">
    <source>
        <dbReference type="ARBA" id="ARBA00023015"/>
    </source>
</evidence>
<sequence length="653" mass="71716">MDSADDFVHAVASPKDAASVASVVSNHAEGSRKRRKRISVACRACRMRKSRNKNRMLEQRLLAIEQRLQAFEDHRDARPPAQDHAGNSATTASTLSVDGLSVATTQQHTPFQSQDTVDGMGSVFLRDGTDDDEFFGCSSNVSFLRFVVRALGRPVTVVERTSPSTPDPSHEPFDEDGLAFFRRNGPVEIAGEARYDQDEEAVDPFALPPHETSEHLLRLYFATVNLMIPCIHEDTFRAMKRQALPASNLAVSRHWLGLLNMVFAIANNAQTPTSPSAQCVTQSDIFFKRAMALIRPNMLGRVSLELLQVFLLMVIYLEGTPSSSMAWTFHSLAVKGCYQLGLPSIGSRSLSPLDQEICKRLWSITHIVGETVERLYDQNLGSRPSPITSTILDEIAHLCWKLAKWQDSLHPVLRIIASGDSIPDMSGTLETKRLCTLLSLRYLGTRILVLRPVLVYFLDPPAALAKTEHQAKWLCKSAAILLADLSRTCGNVLHIINSILTASHNDLNLLGAWWFSTYYTFNASLAVFGILLAKRMPAFSTDLEAISVSELRSLLGLAKDILHGLNNGNKTITRCSSMLSGLLAQLDAGSMPAVDGPGYGQVAPSSFSPSSAWSYQMMDPVLFASDLSFGIGSGLVNYDTNITCAFETHIDPT</sequence>
<keyword evidence="6" id="KW-0812">Transmembrane</keyword>
<dbReference type="Proteomes" id="UP001642406">
    <property type="component" value="Unassembled WGS sequence"/>
</dbReference>
<evidence type="ECO:0000256" key="4">
    <source>
        <dbReference type="ARBA" id="ARBA00023242"/>
    </source>
</evidence>
<dbReference type="PANTHER" id="PTHR47424:SF3">
    <property type="entry name" value="REGULATORY PROTEIN GAL4"/>
    <property type="match status" value="1"/>
</dbReference>
<evidence type="ECO:0000313" key="9">
    <source>
        <dbReference type="Proteomes" id="UP001642406"/>
    </source>
</evidence>
<dbReference type="InterPro" id="IPR007219">
    <property type="entry name" value="XnlR_reg_dom"/>
</dbReference>